<dbReference type="InterPro" id="IPR035413">
    <property type="entry name" value="Terminase_L_C"/>
</dbReference>
<reference evidence="2 3" key="1">
    <citation type="submission" date="2018-06" db="EMBL/GenBank/DDBJ databases">
        <title>Thermoflavimicrobium daqus sp. nov., a thermophilic microbe isolated from Moutai-flavour Daqu.</title>
        <authorList>
            <person name="Wang X."/>
            <person name="Zhou H."/>
        </authorList>
    </citation>
    <scope>NUCLEOTIDE SEQUENCE [LARGE SCALE GENOMIC DNA]</scope>
    <source>
        <strain evidence="2 3">FBKL4.011</strain>
    </source>
</reference>
<feature type="domain" description="Phage terminase large subunit C-terminal" evidence="1">
    <location>
        <begin position="2"/>
        <end position="54"/>
    </location>
</feature>
<dbReference type="Gene3D" id="3.30.420.280">
    <property type="match status" value="1"/>
</dbReference>
<keyword evidence="3" id="KW-1185">Reference proteome</keyword>
<accession>A0A364K1T8</accession>
<evidence type="ECO:0000313" key="3">
    <source>
        <dbReference type="Proteomes" id="UP000251213"/>
    </source>
</evidence>
<sequence length="72" mass="8810">MQFIQQFKIYVHPKCTNTMIELSNYVWDTKDGKLVNKPIDDYNHLMDALRYAIEIIRKPKPKKRREKRQLLF</sequence>
<evidence type="ECO:0000259" key="1">
    <source>
        <dbReference type="Pfam" id="PF17288"/>
    </source>
</evidence>
<organism evidence="2 3">
    <name type="scientific">Thermoflavimicrobium daqui</name>
    <dbReference type="NCBI Taxonomy" id="2137476"/>
    <lineage>
        <taxon>Bacteria</taxon>
        <taxon>Bacillati</taxon>
        <taxon>Bacillota</taxon>
        <taxon>Bacilli</taxon>
        <taxon>Bacillales</taxon>
        <taxon>Thermoactinomycetaceae</taxon>
        <taxon>Thermoflavimicrobium</taxon>
    </lineage>
</organism>
<dbReference type="Proteomes" id="UP000251213">
    <property type="component" value="Unassembled WGS sequence"/>
</dbReference>
<evidence type="ECO:0000313" key="2">
    <source>
        <dbReference type="EMBL" id="RAL21998.1"/>
    </source>
</evidence>
<dbReference type="AlphaFoldDB" id="A0A364K1T8"/>
<dbReference type="EMBL" id="QJKK01000011">
    <property type="protein sequence ID" value="RAL21998.1"/>
    <property type="molecule type" value="Genomic_DNA"/>
</dbReference>
<proteinExistence type="predicted"/>
<dbReference type="OrthoDB" id="9768556at2"/>
<name>A0A364K1T8_9BACL</name>
<protein>
    <recommendedName>
        <fullName evidence="1">Phage terminase large subunit C-terminal domain-containing protein</fullName>
    </recommendedName>
</protein>
<dbReference type="Pfam" id="PF17288">
    <property type="entry name" value="Terminase_3C"/>
    <property type="match status" value="1"/>
</dbReference>
<reference evidence="2 3" key="2">
    <citation type="submission" date="2018-06" db="EMBL/GenBank/DDBJ databases">
        <authorList>
            <person name="Zhirakovskaya E."/>
        </authorList>
    </citation>
    <scope>NUCLEOTIDE SEQUENCE [LARGE SCALE GENOMIC DNA]</scope>
    <source>
        <strain evidence="2 3">FBKL4.011</strain>
    </source>
</reference>
<comment type="caution">
    <text evidence="2">The sequence shown here is derived from an EMBL/GenBank/DDBJ whole genome shotgun (WGS) entry which is preliminary data.</text>
</comment>
<gene>
    <name evidence="2" type="ORF">DL897_15565</name>
</gene>